<name>A0A9Q1IJV8_SYNKA</name>
<keyword evidence="3" id="KW-1185">Reference proteome</keyword>
<gene>
    <name evidence="2" type="ORF">SKAU_G00321990</name>
</gene>
<protein>
    <recommendedName>
        <fullName evidence="1">HMG domain-containing protein</fullName>
    </recommendedName>
</protein>
<comment type="caution">
    <text evidence="2">The sequence shown here is derived from an EMBL/GenBank/DDBJ whole genome shotgun (WGS) entry which is preliminary data.</text>
</comment>
<dbReference type="Proteomes" id="UP001152622">
    <property type="component" value="Chromosome 14"/>
</dbReference>
<evidence type="ECO:0000313" key="2">
    <source>
        <dbReference type="EMBL" id="KAJ8342271.1"/>
    </source>
</evidence>
<proteinExistence type="predicted"/>
<accession>A0A9Q1IJV8</accession>
<sequence length="520" mass="59942">MPIHVQRKTWGKKHITRCELEECRQYQLFAQRSGLPFSFCEHVRSLEYCEDTASEEFLEATVLDEMVTCQFFGEDEKATCLKRQNNAQKSHAPFSVLVQLGSTSSNQNCLSIHEPSIKHFSRLGRVVVTYNKIENTWHCPCAKPRISCVHKNIGKWHLFQTNGDLFRTINSPTDPSQESQYPTSSDLERIVHYIYTRKKVPANLPDDVISPKALTEYPTQLFPAETKCTLCPGQPKLENPVQLTQKARIITMIGIVDNVSTYTGKCAECQMIYRYQEWQHGLHNFNDHVLLSLELCLFLRHNLQNHVSVSRVINSLESLRRVNFPARDTILHGYCHFEALSEIDYKYSCVNCGYFPPVVIMDRHKRGVFSMAVSDIKDPSEEYNGEQNVEDFWDSVHLEMICRGFVPSHTKNPMVVHPDYEHWAPWIGRKTRRNDIVINTEHEKVKSTTEAQLFSVTEDLLVDELMKQKVGIVRKLCKACNIDAKGSRMDLVIRLREEIKNSQSYDKVLQKIWGASGQGL</sequence>
<dbReference type="EMBL" id="JAINUF010000014">
    <property type="protein sequence ID" value="KAJ8342271.1"/>
    <property type="molecule type" value="Genomic_DNA"/>
</dbReference>
<dbReference type="AlphaFoldDB" id="A0A9Q1IJV8"/>
<organism evidence="2 3">
    <name type="scientific">Synaphobranchus kaupii</name>
    <name type="common">Kaup's arrowtooth eel</name>
    <dbReference type="NCBI Taxonomy" id="118154"/>
    <lineage>
        <taxon>Eukaryota</taxon>
        <taxon>Metazoa</taxon>
        <taxon>Chordata</taxon>
        <taxon>Craniata</taxon>
        <taxon>Vertebrata</taxon>
        <taxon>Euteleostomi</taxon>
        <taxon>Actinopterygii</taxon>
        <taxon>Neopterygii</taxon>
        <taxon>Teleostei</taxon>
        <taxon>Anguilliformes</taxon>
        <taxon>Synaphobranchidae</taxon>
        <taxon>Synaphobranchus</taxon>
    </lineage>
</organism>
<dbReference type="Pfam" id="PF18717">
    <property type="entry name" value="CxC4"/>
    <property type="match status" value="1"/>
</dbReference>
<dbReference type="OrthoDB" id="8948380at2759"/>
<dbReference type="InterPro" id="IPR039598">
    <property type="entry name" value="HMGXB3"/>
</dbReference>
<reference evidence="2" key="1">
    <citation type="journal article" date="2023" name="Science">
        <title>Genome structures resolve the early diversification of teleost fishes.</title>
        <authorList>
            <person name="Parey E."/>
            <person name="Louis A."/>
            <person name="Montfort J."/>
            <person name="Bouchez O."/>
            <person name="Roques C."/>
            <person name="Iampietro C."/>
            <person name="Lluch J."/>
            <person name="Castinel A."/>
            <person name="Donnadieu C."/>
            <person name="Desvignes T."/>
            <person name="Floi Bucao C."/>
            <person name="Jouanno E."/>
            <person name="Wen M."/>
            <person name="Mejri S."/>
            <person name="Dirks R."/>
            <person name="Jansen H."/>
            <person name="Henkel C."/>
            <person name="Chen W.J."/>
            <person name="Zahm M."/>
            <person name="Cabau C."/>
            <person name="Klopp C."/>
            <person name="Thompson A.W."/>
            <person name="Robinson-Rechavi M."/>
            <person name="Braasch I."/>
            <person name="Lecointre G."/>
            <person name="Bobe J."/>
            <person name="Postlethwait J.H."/>
            <person name="Berthelot C."/>
            <person name="Roest Crollius H."/>
            <person name="Guiguen Y."/>
        </authorList>
    </citation>
    <scope>NUCLEOTIDE SEQUENCE</scope>
    <source>
        <strain evidence="2">WJC10195</strain>
    </source>
</reference>
<feature type="domain" description="HMG" evidence="1">
    <location>
        <begin position="218"/>
        <end position="315"/>
    </location>
</feature>
<dbReference type="PANTHER" id="PTHR17609">
    <property type="entry name" value="HMG DOMAIN-CONTAINING PROTEIN 3"/>
    <property type="match status" value="1"/>
</dbReference>
<evidence type="ECO:0000259" key="1">
    <source>
        <dbReference type="Pfam" id="PF18717"/>
    </source>
</evidence>
<dbReference type="InterPro" id="IPR040648">
    <property type="entry name" value="HMGXB3_CxC4"/>
</dbReference>
<evidence type="ECO:0000313" key="3">
    <source>
        <dbReference type="Proteomes" id="UP001152622"/>
    </source>
</evidence>
<dbReference type="PANTHER" id="PTHR17609:SF3">
    <property type="entry name" value="SAP DOMAIN-CONTAINING PROTEIN"/>
    <property type="match status" value="1"/>
</dbReference>